<dbReference type="Gene3D" id="1.10.357.10">
    <property type="entry name" value="Tetracycline Repressor, domain 2"/>
    <property type="match status" value="1"/>
</dbReference>
<dbReference type="Gene3D" id="1.10.10.60">
    <property type="entry name" value="Homeodomain-like"/>
    <property type="match status" value="1"/>
</dbReference>
<comment type="caution">
    <text evidence="4">The sequence shown here is derived from an EMBL/GenBank/DDBJ whole genome shotgun (WGS) entry which is preliminary data.</text>
</comment>
<accession>A0A4Q7UY85</accession>
<dbReference type="EMBL" id="SHKL01000001">
    <property type="protein sequence ID" value="RZT86765.1"/>
    <property type="molecule type" value="Genomic_DNA"/>
</dbReference>
<protein>
    <submittedName>
        <fullName evidence="4">TetR family transcriptional regulator</fullName>
    </submittedName>
</protein>
<keyword evidence="1" id="KW-0805">Transcription regulation</keyword>
<evidence type="ECO:0000313" key="4">
    <source>
        <dbReference type="EMBL" id="RZT86765.1"/>
    </source>
</evidence>
<keyword evidence="2" id="KW-0804">Transcription</keyword>
<dbReference type="SUPFAM" id="SSF48498">
    <property type="entry name" value="Tetracyclin repressor-like, C-terminal domain"/>
    <property type="match status" value="1"/>
</dbReference>
<gene>
    <name evidence="4" type="ORF">EV383_3663</name>
</gene>
<dbReference type="SUPFAM" id="SSF46689">
    <property type="entry name" value="Homeodomain-like"/>
    <property type="match status" value="1"/>
</dbReference>
<evidence type="ECO:0000256" key="1">
    <source>
        <dbReference type="ARBA" id="ARBA00023015"/>
    </source>
</evidence>
<keyword evidence="5" id="KW-1185">Reference proteome</keyword>
<feature type="domain" description="Tetracycline repressor TetR C-terminal" evidence="3">
    <location>
        <begin position="109"/>
        <end position="252"/>
    </location>
</feature>
<evidence type="ECO:0000256" key="2">
    <source>
        <dbReference type="ARBA" id="ARBA00023163"/>
    </source>
</evidence>
<dbReference type="GO" id="GO:0045892">
    <property type="term" value="P:negative regulation of DNA-templated transcription"/>
    <property type="evidence" value="ECO:0007669"/>
    <property type="project" value="InterPro"/>
</dbReference>
<dbReference type="AlphaFoldDB" id="A0A4Q7UY85"/>
<evidence type="ECO:0000259" key="3">
    <source>
        <dbReference type="Pfam" id="PF02909"/>
    </source>
</evidence>
<dbReference type="InterPro" id="IPR004111">
    <property type="entry name" value="Repressor_TetR_C"/>
</dbReference>
<name>A0A4Q7UY85_PSEST</name>
<dbReference type="Pfam" id="PF02909">
    <property type="entry name" value="TetR_C_1"/>
    <property type="match status" value="1"/>
</dbReference>
<proteinExistence type="predicted"/>
<reference evidence="4 5" key="1">
    <citation type="submission" date="2019-02" db="EMBL/GenBank/DDBJ databases">
        <title>Sequencing the genomes of 1000 actinobacteria strains.</title>
        <authorList>
            <person name="Klenk H.-P."/>
        </authorList>
    </citation>
    <scope>NUCLEOTIDE SEQUENCE [LARGE SCALE GENOMIC DNA]</scope>
    <source>
        <strain evidence="4 5">DSM 45779</strain>
    </source>
</reference>
<sequence>MIVKAYMRMQMQMHRPPGPRSGSVVAAGTVPERPRPGARAVDGDRAAIVTRAIALADDGGLPAVSLRALAAEVGTPTMSLHRRVGGKDELVRLMIGAAFDGAPPPHTAPSGWRSGLETTARRQWEIYRAHPWLAQVVSMTRPQAIPGLLRHAEYAARALEDTALHPHARLELHLILFGYVRGAAVNLAPEAAAQADTGLDADTWAAQADPIGAALATGDFPALARLTDGPEDYPFDLDRLFESGLRRTLDGFGVLVRAARRRAR</sequence>
<evidence type="ECO:0000313" key="5">
    <source>
        <dbReference type="Proteomes" id="UP000291591"/>
    </source>
</evidence>
<dbReference type="InterPro" id="IPR009057">
    <property type="entry name" value="Homeodomain-like_sf"/>
</dbReference>
<organism evidence="4 5">
    <name type="scientific">Pseudonocardia sediminis</name>
    <dbReference type="NCBI Taxonomy" id="1397368"/>
    <lineage>
        <taxon>Bacteria</taxon>
        <taxon>Bacillati</taxon>
        <taxon>Actinomycetota</taxon>
        <taxon>Actinomycetes</taxon>
        <taxon>Pseudonocardiales</taxon>
        <taxon>Pseudonocardiaceae</taxon>
        <taxon>Pseudonocardia</taxon>
    </lineage>
</organism>
<dbReference type="InterPro" id="IPR036271">
    <property type="entry name" value="Tet_transcr_reg_TetR-rel_C_sf"/>
</dbReference>
<dbReference type="OrthoDB" id="2570341at2"/>
<dbReference type="Proteomes" id="UP000291591">
    <property type="component" value="Unassembled WGS sequence"/>
</dbReference>
<dbReference type="RefSeq" id="WP_130291010.1">
    <property type="nucleotide sequence ID" value="NZ_SHKL01000001.1"/>
</dbReference>